<dbReference type="InterPro" id="IPR001810">
    <property type="entry name" value="F-box_dom"/>
</dbReference>
<dbReference type="PROSITE" id="PS50181">
    <property type="entry name" value="FBOX"/>
    <property type="match status" value="1"/>
</dbReference>
<dbReference type="InterPro" id="IPR050796">
    <property type="entry name" value="SCF_F-box_component"/>
</dbReference>
<proteinExistence type="predicted"/>
<gene>
    <name evidence="2" type="ORF">KP509_32G029500</name>
</gene>
<feature type="domain" description="F-box" evidence="1">
    <location>
        <begin position="2"/>
        <end position="48"/>
    </location>
</feature>
<dbReference type="InterPro" id="IPR015915">
    <property type="entry name" value="Kelch-typ_b-propeller"/>
</dbReference>
<organism evidence="2 3">
    <name type="scientific">Ceratopteris richardii</name>
    <name type="common">Triangle waterfern</name>
    <dbReference type="NCBI Taxonomy" id="49495"/>
    <lineage>
        <taxon>Eukaryota</taxon>
        <taxon>Viridiplantae</taxon>
        <taxon>Streptophyta</taxon>
        <taxon>Embryophyta</taxon>
        <taxon>Tracheophyta</taxon>
        <taxon>Polypodiopsida</taxon>
        <taxon>Polypodiidae</taxon>
        <taxon>Polypodiales</taxon>
        <taxon>Pteridineae</taxon>
        <taxon>Pteridaceae</taxon>
        <taxon>Parkerioideae</taxon>
        <taxon>Ceratopteris</taxon>
    </lineage>
</organism>
<dbReference type="PANTHER" id="PTHR31672">
    <property type="entry name" value="BNACNNG10540D PROTEIN"/>
    <property type="match status" value="1"/>
</dbReference>
<dbReference type="InterPro" id="IPR036047">
    <property type="entry name" value="F-box-like_dom_sf"/>
</dbReference>
<accession>A0A8T2QSR3</accession>
<dbReference type="Pfam" id="PF00646">
    <property type="entry name" value="F-box"/>
    <property type="match status" value="1"/>
</dbReference>
<comment type="caution">
    <text evidence="2">The sequence shown here is derived from an EMBL/GenBank/DDBJ whole genome shotgun (WGS) entry which is preliminary data.</text>
</comment>
<evidence type="ECO:0000313" key="3">
    <source>
        <dbReference type="Proteomes" id="UP000825935"/>
    </source>
</evidence>
<name>A0A8T2QSR3_CERRI</name>
<dbReference type="SUPFAM" id="SSF81383">
    <property type="entry name" value="F-box domain"/>
    <property type="match status" value="1"/>
</dbReference>
<keyword evidence="3" id="KW-1185">Reference proteome</keyword>
<dbReference type="Proteomes" id="UP000825935">
    <property type="component" value="Chromosome 32"/>
</dbReference>
<evidence type="ECO:0000313" key="2">
    <source>
        <dbReference type="EMBL" id="KAH7286956.1"/>
    </source>
</evidence>
<reference evidence="2" key="1">
    <citation type="submission" date="2021-08" db="EMBL/GenBank/DDBJ databases">
        <title>WGS assembly of Ceratopteris richardii.</title>
        <authorList>
            <person name="Marchant D.B."/>
            <person name="Chen G."/>
            <person name="Jenkins J."/>
            <person name="Shu S."/>
            <person name="Leebens-Mack J."/>
            <person name="Grimwood J."/>
            <person name="Schmutz J."/>
            <person name="Soltis P."/>
            <person name="Soltis D."/>
            <person name="Chen Z.-H."/>
        </authorList>
    </citation>
    <scope>NUCLEOTIDE SEQUENCE</scope>
    <source>
        <strain evidence="2">Whitten #5841</strain>
        <tissue evidence="2">Leaf</tissue>
    </source>
</reference>
<dbReference type="SUPFAM" id="SSF117281">
    <property type="entry name" value="Kelch motif"/>
    <property type="match status" value="1"/>
</dbReference>
<dbReference type="AlphaFoldDB" id="A0A8T2QSR3"/>
<dbReference type="Gene3D" id="1.20.1280.50">
    <property type="match status" value="1"/>
</dbReference>
<protein>
    <recommendedName>
        <fullName evidence="1">F-box domain-containing protein</fullName>
    </recommendedName>
</protein>
<evidence type="ECO:0000259" key="1">
    <source>
        <dbReference type="PROSITE" id="PS50181"/>
    </source>
</evidence>
<dbReference type="SMART" id="SM00256">
    <property type="entry name" value="FBOX"/>
    <property type="match status" value="1"/>
</dbReference>
<dbReference type="OrthoDB" id="610337at2759"/>
<dbReference type="EMBL" id="CM035437">
    <property type="protein sequence ID" value="KAH7286956.1"/>
    <property type="molecule type" value="Genomic_DNA"/>
</dbReference>
<sequence length="395" mass="45299">MGWNVEALPDDLMDNVMMRVPMDALVRCAVVCKRWYASIKSARFCSSITSLHPPPPLLYIWGLDETHNEFALIYNPFSNRWHELFKSQKRPLRKRSRQPLSSSSLSLTAFSTCPIVPQPFATHKAVHLHCRQSFACDCTDDKNNFYSINTCFLKGKGLNENSTDQTCVLKAFTTDMHFSHTYCPWKFFRSSTCQYLASEKILVLGVLEMERRFIRHPSFSTFIISDIGHRDSSKFLVYNSQDNIWRILPSLPHDLQPANLSEGILSSAWVGRRIYIMHTLLMFIAYFDVDSESWSHGQTLTGLQNKPTANVHIVSNDNGLNMLSNSVFYLDLYKVEESNMSCVHITRIMEMVCPRATTIYCGFGQQVFILDPVFLSRLVVINQNSRHKQSVPLPS</sequence>